<organism evidence="3 4">
    <name type="scientific">Saccharomyces eubayanus</name>
    <name type="common">Yeast</name>
    <dbReference type="NCBI Taxonomy" id="1080349"/>
    <lineage>
        <taxon>Eukaryota</taxon>
        <taxon>Fungi</taxon>
        <taxon>Dikarya</taxon>
        <taxon>Ascomycota</taxon>
        <taxon>Saccharomycotina</taxon>
        <taxon>Saccharomycetes</taxon>
        <taxon>Saccharomycetales</taxon>
        <taxon>Saccharomycetaceae</taxon>
        <taxon>Saccharomyces</taxon>
    </lineage>
</organism>
<proteinExistence type="predicted"/>
<reference evidence="3" key="1">
    <citation type="submission" date="2022-08" db="EMBL/GenBank/DDBJ databases">
        <authorList>
            <person name="Byrne P K."/>
        </authorList>
    </citation>
    <scope>NUCLEOTIDE SEQUENCE</scope>
    <source>
        <strain evidence="3">UCD650</strain>
    </source>
</reference>
<feature type="region of interest" description="Disordered" evidence="1">
    <location>
        <begin position="380"/>
        <end position="414"/>
    </location>
</feature>
<dbReference type="EMBL" id="OX291505">
    <property type="protein sequence ID" value="CAI1708604.1"/>
    <property type="molecule type" value="Genomic_DNA"/>
</dbReference>
<evidence type="ECO:0000313" key="3">
    <source>
        <dbReference type="EMBL" id="CAI1708604.1"/>
    </source>
</evidence>
<keyword evidence="4" id="KW-1185">Reference proteome</keyword>
<feature type="signal peptide" evidence="2">
    <location>
        <begin position="1"/>
        <end position="19"/>
    </location>
</feature>
<gene>
    <name evidence="3" type="primary">U6500O00950</name>
    <name evidence="3" type="ORF">SEUBUCD650_0O00950</name>
</gene>
<accession>A0ABN8VI10</accession>
<evidence type="ECO:0000313" key="4">
    <source>
        <dbReference type="Proteomes" id="UP001152964"/>
    </source>
</evidence>
<feature type="region of interest" description="Disordered" evidence="1">
    <location>
        <begin position="28"/>
        <end position="65"/>
    </location>
</feature>
<evidence type="ECO:0000256" key="1">
    <source>
        <dbReference type="SAM" id="MobiDB-lite"/>
    </source>
</evidence>
<feature type="region of interest" description="Disordered" evidence="1">
    <location>
        <begin position="231"/>
        <end position="287"/>
    </location>
</feature>
<name>A0ABN8VI10_SACEU</name>
<evidence type="ECO:0008006" key="5">
    <source>
        <dbReference type="Google" id="ProtNLM"/>
    </source>
</evidence>
<feature type="region of interest" description="Disordered" evidence="1">
    <location>
        <begin position="299"/>
        <end position="334"/>
    </location>
</feature>
<feature type="compositionally biased region" description="Basic and acidic residues" evidence="1">
    <location>
        <begin position="404"/>
        <end position="414"/>
    </location>
</feature>
<feature type="compositionally biased region" description="Polar residues" evidence="1">
    <location>
        <begin position="250"/>
        <end position="275"/>
    </location>
</feature>
<feature type="region of interest" description="Disordered" evidence="1">
    <location>
        <begin position="83"/>
        <end position="117"/>
    </location>
</feature>
<evidence type="ECO:0000256" key="2">
    <source>
        <dbReference type="SAM" id="SignalP"/>
    </source>
</evidence>
<protein>
    <recommendedName>
        <fullName evidence="5">NBA1-like protein</fullName>
    </recommendedName>
</protein>
<dbReference type="Proteomes" id="UP001152964">
    <property type="component" value="Chromosome 15"/>
</dbReference>
<sequence>MMFIILSVIVCYLTRSGKAISWSNSWYHQEEEEEQDNLTTKRAPARPDRRASMPEDTEKDGPSRAKLNTQRLSAMIDSLHNENDIGLFQPPTTTTTNDKVDQTDIGKPPSRLLRSPAGDVSLALGDNRSSMISNYSGVIQEGVEVSYIVKNQQQDEEPYSNKASPLKQSVGREDLPQLPMLPSEATLTKYLDDDQSMKSRNGEDEVVIKSVTNAKPVGRFNSGTLKKGEARGSLKLLSNPRRQEKVLRSSIGSGNLASESGSSTYNPKFQQSIQEQLEEDDDANSSDKLSIVSSVIPDLSTKTNGVPQEMSPIRSETNDYNPTIPPRSKDRPRSRLFIQDDEGEDEFLDGELLPGPPQNVGHFKNLSQISTVSEQKSDSYYSAATSMPPAEETYLTRPLPSTPNEDHKGSSNLKRDDTLKAAHTTTEPIHTVSSDQDDDIYEDIIEETPKKTNRKKDGKKKLNNKKSLKELRSFDIDTLNQLLNVTKGTLIGSEFAQLGMQLEEKRALERLVDSLSRLTADMVLDPDRYEEGLKRLDKATKALEGF</sequence>
<keyword evidence="2" id="KW-0732">Signal</keyword>
<feature type="chain" id="PRO_5046259160" description="NBA1-like protein" evidence="2">
    <location>
        <begin position="20"/>
        <end position="546"/>
    </location>
</feature>